<evidence type="ECO:0000313" key="3">
    <source>
        <dbReference type="EMBL" id="PSR76259.1"/>
    </source>
</evidence>
<feature type="transmembrane region" description="Helical" evidence="1">
    <location>
        <begin position="51"/>
        <end position="73"/>
    </location>
</feature>
<keyword evidence="1" id="KW-1133">Transmembrane helix</keyword>
<dbReference type="EMBL" id="MLYV02000852">
    <property type="protein sequence ID" value="PSR76259.1"/>
    <property type="molecule type" value="Genomic_DNA"/>
</dbReference>
<dbReference type="OrthoDB" id="2953893at2759"/>
<keyword evidence="1" id="KW-0812">Transmembrane</keyword>
<dbReference type="PANTHER" id="PTHR40465">
    <property type="entry name" value="CHROMOSOME 1, WHOLE GENOME SHOTGUN SEQUENCE"/>
    <property type="match status" value="1"/>
</dbReference>
<organism evidence="3 4">
    <name type="scientific">Hermanssonia centrifuga</name>
    <dbReference type="NCBI Taxonomy" id="98765"/>
    <lineage>
        <taxon>Eukaryota</taxon>
        <taxon>Fungi</taxon>
        <taxon>Dikarya</taxon>
        <taxon>Basidiomycota</taxon>
        <taxon>Agaricomycotina</taxon>
        <taxon>Agaricomycetes</taxon>
        <taxon>Polyporales</taxon>
        <taxon>Meruliaceae</taxon>
        <taxon>Hermanssonia</taxon>
    </lineage>
</organism>
<sequence length="291" mass="32675">IYYIAFPNDRPLPKFIVWFLFIVELLQTILVTRDAFNNFGLQYGNVPALDGVGFIWFSVPVVTALISCTVQLFFAWRIFMFARRIWIASIIVLLALTQCGMGIWVGEAVYAIGLFSKLATINVPLSVWLGLMTLTDMIVCTTMTYTLSKSRTGFSATNVMVTKCIRVILETDILCAIFSIMHMVFFVTTASSTHYHLAASLTLSKLYSNSVLALLNTRFRIVGGRDMSPQTDDTSLSYVTFENSTIKVPRLSSRRQKNPLTVEIEITHERNYNNDGIALEDMSPESGLLAE</sequence>
<evidence type="ECO:0000256" key="1">
    <source>
        <dbReference type="SAM" id="Phobius"/>
    </source>
</evidence>
<dbReference type="AlphaFoldDB" id="A0A2R6NTA5"/>
<evidence type="ECO:0000313" key="4">
    <source>
        <dbReference type="Proteomes" id="UP000186601"/>
    </source>
</evidence>
<proteinExistence type="predicted"/>
<keyword evidence="4" id="KW-1185">Reference proteome</keyword>
<name>A0A2R6NTA5_9APHY</name>
<keyword evidence="1" id="KW-0472">Membrane</keyword>
<dbReference type="Proteomes" id="UP000186601">
    <property type="component" value="Unassembled WGS sequence"/>
</dbReference>
<feature type="transmembrane region" description="Helical" evidence="1">
    <location>
        <begin position="167"/>
        <end position="188"/>
    </location>
</feature>
<gene>
    <name evidence="3" type="ORF">PHLCEN_2v8572</name>
</gene>
<reference evidence="3 4" key="1">
    <citation type="submission" date="2018-02" db="EMBL/GenBank/DDBJ databases">
        <title>Genome sequence of the basidiomycete white-rot fungus Phlebia centrifuga.</title>
        <authorList>
            <person name="Granchi Z."/>
            <person name="Peng M."/>
            <person name="de Vries R.P."/>
            <person name="Hilden K."/>
            <person name="Makela M.R."/>
            <person name="Grigoriev I."/>
            <person name="Riley R."/>
        </authorList>
    </citation>
    <scope>NUCLEOTIDE SEQUENCE [LARGE SCALE GENOMIC DNA]</scope>
    <source>
        <strain evidence="3 4">FBCC195</strain>
    </source>
</reference>
<dbReference type="InterPro" id="IPR045339">
    <property type="entry name" value="DUF6534"/>
</dbReference>
<feature type="domain" description="DUF6534" evidence="2">
    <location>
        <begin position="133"/>
        <end position="218"/>
    </location>
</feature>
<protein>
    <recommendedName>
        <fullName evidence="2">DUF6534 domain-containing protein</fullName>
    </recommendedName>
</protein>
<feature type="transmembrane region" description="Helical" evidence="1">
    <location>
        <begin position="85"/>
        <end position="105"/>
    </location>
</feature>
<dbReference type="Pfam" id="PF20152">
    <property type="entry name" value="DUF6534"/>
    <property type="match status" value="1"/>
</dbReference>
<evidence type="ECO:0000259" key="2">
    <source>
        <dbReference type="Pfam" id="PF20152"/>
    </source>
</evidence>
<accession>A0A2R6NTA5</accession>
<comment type="caution">
    <text evidence="3">The sequence shown here is derived from an EMBL/GenBank/DDBJ whole genome shotgun (WGS) entry which is preliminary data.</text>
</comment>
<dbReference type="PANTHER" id="PTHR40465:SF1">
    <property type="entry name" value="DUF6534 DOMAIN-CONTAINING PROTEIN"/>
    <property type="match status" value="1"/>
</dbReference>
<feature type="transmembrane region" description="Helical" evidence="1">
    <location>
        <begin position="12"/>
        <end position="31"/>
    </location>
</feature>
<feature type="transmembrane region" description="Helical" evidence="1">
    <location>
        <begin position="125"/>
        <end position="147"/>
    </location>
</feature>
<feature type="non-terminal residue" evidence="3">
    <location>
        <position position="1"/>
    </location>
</feature>